<dbReference type="KEGG" id="tpz:Tph_c17460"/>
<reference evidence="1 2" key="1">
    <citation type="journal article" date="2012" name="BMC Genomics">
        <title>Genome-guided analysis of physiological and morphological traits of the fermentative acetate oxidizer Thermacetogenium phaeum.</title>
        <authorList>
            <person name="Oehler D."/>
            <person name="Poehlein A."/>
            <person name="Leimbach A."/>
            <person name="Muller N."/>
            <person name="Daniel R."/>
            <person name="Gottschalk G."/>
            <person name="Schink B."/>
        </authorList>
    </citation>
    <scope>NUCLEOTIDE SEQUENCE [LARGE SCALE GENOMIC DNA]</scope>
    <source>
        <strain evidence="2">ATCC BAA-254 / DSM 26808 / PB</strain>
    </source>
</reference>
<gene>
    <name evidence="1" type="ordered locus">Tph_c17460</name>
</gene>
<proteinExistence type="predicted"/>
<accession>K4LVA0</accession>
<dbReference type="AlphaFoldDB" id="K4LVA0"/>
<name>K4LVA0_THEPS</name>
<dbReference type="STRING" id="1089553.Tph_c17460"/>
<sequence>MFLHGKFLYLEKKTGGIRFEMLKMNRLIIVLLFVLIIGAGGFAAPFLFIQEKLPGLSSEEKVVTEYAVLQVRQLIGGSLEPLVAFRFKVTNITRKPGESLIYLPPDETPGSVRFYKLKCAYEVTVDAYTFFGIRYSQFIVDTGKSSISRTDKL</sequence>
<organism evidence="1 2">
    <name type="scientific">Thermacetogenium phaeum (strain ATCC BAA-254 / DSM 26808 / PB)</name>
    <dbReference type="NCBI Taxonomy" id="1089553"/>
    <lineage>
        <taxon>Bacteria</taxon>
        <taxon>Bacillati</taxon>
        <taxon>Bacillota</taxon>
        <taxon>Clostridia</taxon>
        <taxon>Thermoanaerobacterales</taxon>
        <taxon>Thermoanaerobacteraceae</taxon>
        <taxon>Thermacetogenium</taxon>
    </lineage>
</organism>
<evidence type="ECO:0000313" key="1">
    <source>
        <dbReference type="EMBL" id="AFV11949.1"/>
    </source>
</evidence>
<dbReference type="HOGENOM" id="CLU_1712418_0_0_9"/>
<evidence type="ECO:0000313" key="2">
    <source>
        <dbReference type="Proteomes" id="UP000000467"/>
    </source>
</evidence>
<keyword evidence="2" id="KW-1185">Reference proteome</keyword>
<dbReference type="Proteomes" id="UP000000467">
    <property type="component" value="Chromosome"/>
</dbReference>
<dbReference type="EMBL" id="CP003732">
    <property type="protein sequence ID" value="AFV11949.1"/>
    <property type="molecule type" value="Genomic_DNA"/>
</dbReference>
<protein>
    <submittedName>
        <fullName evidence="1">Putative membrane protein</fullName>
    </submittedName>
</protein>